<reference evidence="2 3" key="1">
    <citation type="journal article" date="2022" name="Front. Cell. Infect. Microbiol.">
        <title>The Genomes of Two Strains of Taenia crassiceps the Animal Model for the Study of Human Cysticercosis.</title>
        <authorList>
            <person name="Bobes R.J."/>
            <person name="Estrada K."/>
            <person name="Rios-Valencia D.G."/>
            <person name="Calderon-Gallegos A."/>
            <person name="de la Torre P."/>
            <person name="Carrero J.C."/>
            <person name="Sanchez-Flores A."/>
            <person name="Laclette J.P."/>
        </authorList>
    </citation>
    <scope>NUCLEOTIDE SEQUENCE [LARGE SCALE GENOMIC DNA]</scope>
    <source>
        <strain evidence="2">WFUcys</strain>
    </source>
</reference>
<accession>A0ABR4QET0</accession>
<gene>
    <name evidence="2" type="ORF">TcWFU_008725</name>
</gene>
<name>A0ABR4QET0_9CEST</name>
<evidence type="ECO:0000313" key="2">
    <source>
        <dbReference type="EMBL" id="KAL5108111.1"/>
    </source>
</evidence>
<protein>
    <submittedName>
        <fullName evidence="2">Uncharacterized protein</fullName>
    </submittedName>
</protein>
<proteinExistence type="predicted"/>
<organism evidence="2 3">
    <name type="scientific">Taenia crassiceps</name>
    <dbReference type="NCBI Taxonomy" id="6207"/>
    <lineage>
        <taxon>Eukaryota</taxon>
        <taxon>Metazoa</taxon>
        <taxon>Spiralia</taxon>
        <taxon>Lophotrochozoa</taxon>
        <taxon>Platyhelminthes</taxon>
        <taxon>Cestoda</taxon>
        <taxon>Eucestoda</taxon>
        <taxon>Cyclophyllidea</taxon>
        <taxon>Taeniidae</taxon>
        <taxon>Taenia</taxon>
    </lineage>
</organism>
<sequence length="69" mass="7472">MLTCCGDIQVQTDRQCEGEEKGANLSIQGRRRRSDPRGGGAGAAVRSASRGRKRLRWPHFPVEAVAPPA</sequence>
<evidence type="ECO:0000256" key="1">
    <source>
        <dbReference type="SAM" id="MobiDB-lite"/>
    </source>
</evidence>
<dbReference type="EMBL" id="JAKROA010000004">
    <property type="protein sequence ID" value="KAL5108111.1"/>
    <property type="molecule type" value="Genomic_DNA"/>
</dbReference>
<evidence type="ECO:0000313" key="3">
    <source>
        <dbReference type="Proteomes" id="UP001651158"/>
    </source>
</evidence>
<feature type="region of interest" description="Disordered" evidence="1">
    <location>
        <begin position="15"/>
        <end position="52"/>
    </location>
</feature>
<dbReference type="Proteomes" id="UP001651158">
    <property type="component" value="Unassembled WGS sequence"/>
</dbReference>
<keyword evidence="3" id="KW-1185">Reference proteome</keyword>
<comment type="caution">
    <text evidence="2">The sequence shown here is derived from an EMBL/GenBank/DDBJ whole genome shotgun (WGS) entry which is preliminary data.</text>
</comment>